<keyword evidence="2" id="KW-1185">Reference proteome</keyword>
<sequence>MLSTLKWLVIAAAVVHFISVSNDSSQSEVTSMSQTQESKQTELLEWTDEQRERVNFGKYELPPTLRKLNDVQQELGGTEQLYDALHFYLVEGDSRYFNTPSDVVVFGTTGMDGIHYGFLTDYGTVADLEEAPVVCVSPMDFDRPVWLVARNLREFLRLNLTDADLTINHFQDEPSYLEAKRQFAEEAAASPYQPSEEELRSRQEAVSLLLKRIELPEIVHPFGYLETVREERLARITVQTQDGLGVTEPLEAGHESAVLPIRKDKTLEPDALKRYLAEASRASKLALFRDIQMHMVLSEEREVRTMVVAELRRLGLAEEAGRIEAEG</sequence>
<dbReference type="RefSeq" id="WP_341415265.1">
    <property type="nucleotide sequence ID" value="NZ_JBBPCC010000005.1"/>
</dbReference>
<protein>
    <submittedName>
        <fullName evidence="1">Uncharacterized protein</fullName>
    </submittedName>
</protein>
<name>A0ABU9DH46_9BACL</name>
<evidence type="ECO:0000313" key="2">
    <source>
        <dbReference type="Proteomes" id="UP001469365"/>
    </source>
</evidence>
<reference evidence="1 2" key="1">
    <citation type="submission" date="2024-04" db="EMBL/GenBank/DDBJ databases">
        <title>draft genome sequnece of Paenibacillus filicis.</title>
        <authorList>
            <person name="Kim D.-U."/>
        </authorList>
    </citation>
    <scope>NUCLEOTIDE SEQUENCE [LARGE SCALE GENOMIC DNA]</scope>
    <source>
        <strain evidence="1 2">KACC14197</strain>
    </source>
</reference>
<dbReference type="Proteomes" id="UP001469365">
    <property type="component" value="Unassembled WGS sequence"/>
</dbReference>
<accession>A0ABU9DH46</accession>
<gene>
    <name evidence="1" type="ORF">WMW72_09795</name>
</gene>
<organism evidence="1 2">
    <name type="scientific">Paenibacillus filicis</name>
    <dbReference type="NCBI Taxonomy" id="669464"/>
    <lineage>
        <taxon>Bacteria</taxon>
        <taxon>Bacillati</taxon>
        <taxon>Bacillota</taxon>
        <taxon>Bacilli</taxon>
        <taxon>Bacillales</taxon>
        <taxon>Paenibacillaceae</taxon>
        <taxon>Paenibacillus</taxon>
    </lineage>
</organism>
<dbReference type="EMBL" id="JBBPCC010000005">
    <property type="protein sequence ID" value="MEK8128195.1"/>
    <property type="molecule type" value="Genomic_DNA"/>
</dbReference>
<comment type="caution">
    <text evidence="1">The sequence shown here is derived from an EMBL/GenBank/DDBJ whole genome shotgun (WGS) entry which is preliminary data.</text>
</comment>
<proteinExistence type="predicted"/>
<evidence type="ECO:0000313" key="1">
    <source>
        <dbReference type="EMBL" id="MEK8128195.1"/>
    </source>
</evidence>